<dbReference type="RefSeq" id="WP_125562092.1">
    <property type="nucleotide sequence ID" value="NZ_CP045429.1"/>
</dbReference>
<accession>A0A5S3UUX2</accession>
<evidence type="ECO:0000313" key="2">
    <source>
        <dbReference type="Proteomes" id="UP000305729"/>
    </source>
</evidence>
<gene>
    <name evidence="1" type="ORF">CWC22_004980</name>
</gene>
<dbReference type="OrthoDB" id="6310822at2"/>
<evidence type="ECO:0000313" key="1">
    <source>
        <dbReference type="EMBL" id="QPB82373.1"/>
    </source>
</evidence>
<proteinExistence type="predicted"/>
<dbReference type="AlphaFoldDB" id="A0A5S3UUX2"/>
<dbReference type="Proteomes" id="UP000305729">
    <property type="component" value="Chromosome 1"/>
</dbReference>
<sequence>MTWHNEGLIVDTGVDSMKYPFFFLILALISNNAWAWRVGQCSGECGDFLRAISGGNTGILALEIALFVFVVLYLFIKILEKWDK</sequence>
<name>A0A5S3UUX2_9GAMM</name>
<protein>
    <submittedName>
        <fullName evidence="1">Uncharacterized protein</fullName>
    </submittedName>
</protein>
<organism evidence="1 2">
    <name type="scientific">Pseudoalteromonas rubra</name>
    <dbReference type="NCBI Taxonomy" id="43658"/>
    <lineage>
        <taxon>Bacteria</taxon>
        <taxon>Pseudomonadati</taxon>
        <taxon>Pseudomonadota</taxon>
        <taxon>Gammaproteobacteria</taxon>
        <taxon>Alteromonadales</taxon>
        <taxon>Pseudoalteromonadaceae</taxon>
        <taxon>Pseudoalteromonas</taxon>
    </lineage>
</organism>
<dbReference type="EMBL" id="CP045429">
    <property type="protein sequence ID" value="QPB82373.1"/>
    <property type="molecule type" value="Genomic_DNA"/>
</dbReference>
<reference evidence="1 2" key="1">
    <citation type="submission" date="2019-10" db="EMBL/GenBank/DDBJ databases">
        <title>Pseudoalteromonas rubra S4059.</title>
        <authorList>
            <person name="Paulsen S."/>
            <person name="Wang X."/>
        </authorList>
    </citation>
    <scope>NUCLEOTIDE SEQUENCE [LARGE SCALE GENOMIC DNA]</scope>
    <source>
        <strain evidence="1 2">S4059</strain>
    </source>
</reference>